<comment type="caution">
    <text evidence="1">The sequence shown here is derived from an EMBL/GenBank/DDBJ whole genome shotgun (WGS) entry which is preliminary data.</text>
</comment>
<reference evidence="2" key="1">
    <citation type="journal article" date="2023" name="Proc. Natl. Acad. Sci. U.S.A.">
        <title>Genomic and structural basis for evolution of tropane alkaloid biosynthesis.</title>
        <authorList>
            <person name="Wanga Y.-J."/>
            <person name="Taina T."/>
            <person name="Yua J.-Y."/>
            <person name="Lia J."/>
            <person name="Xua B."/>
            <person name="Chenc J."/>
            <person name="D'Auriad J.C."/>
            <person name="Huanga J.-P."/>
            <person name="Huanga S.-X."/>
        </authorList>
    </citation>
    <scope>NUCLEOTIDE SEQUENCE [LARGE SCALE GENOMIC DNA]</scope>
    <source>
        <strain evidence="2">cv. KIB-2019</strain>
    </source>
</reference>
<accession>A0A9Q1L7U7</accession>
<proteinExistence type="predicted"/>
<sequence length="71" mass="8119">MPKSTRVLDLSEFKLTPLKLKCGCQGEILYQFSCSWTPSLLDIDIMQCKRVLRLDDIRGNVNAWMGLNNSL</sequence>
<organism evidence="1 2">
    <name type="scientific">Anisodus acutangulus</name>
    <dbReference type="NCBI Taxonomy" id="402998"/>
    <lineage>
        <taxon>Eukaryota</taxon>
        <taxon>Viridiplantae</taxon>
        <taxon>Streptophyta</taxon>
        <taxon>Embryophyta</taxon>
        <taxon>Tracheophyta</taxon>
        <taxon>Spermatophyta</taxon>
        <taxon>Magnoliopsida</taxon>
        <taxon>eudicotyledons</taxon>
        <taxon>Gunneridae</taxon>
        <taxon>Pentapetalae</taxon>
        <taxon>asterids</taxon>
        <taxon>lamiids</taxon>
        <taxon>Solanales</taxon>
        <taxon>Solanaceae</taxon>
        <taxon>Solanoideae</taxon>
        <taxon>Hyoscyameae</taxon>
        <taxon>Anisodus</taxon>
    </lineage>
</organism>
<dbReference type="Proteomes" id="UP001152561">
    <property type="component" value="Unassembled WGS sequence"/>
</dbReference>
<keyword evidence="2" id="KW-1185">Reference proteome</keyword>
<evidence type="ECO:0000313" key="2">
    <source>
        <dbReference type="Proteomes" id="UP001152561"/>
    </source>
</evidence>
<dbReference type="EMBL" id="JAJAGQ010000022">
    <property type="protein sequence ID" value="KAJ8529955.1"/>
    <property type="molecule type" value="Genomic_DNA"/>
</dbReference>
<evidence type="ECO:0000313" key="1">
    <source>
        <dbReference type="EMBL" id="KAJ8529955.1"/>
    </source>
</evidence>
<gene>
    <name evidence="1" type="ORF">K7X08_036790</name>
</gene>
<dbReference type="AlphaFoldDB" id="A0A9Q1L7U7"/>
<name>A0A9Q1L7U7_9SOLA</name>
<protein>
    <submittedName>
        <fullName evidence="1">Uncharacterized protein</fullName>
    </submittedName>
</protein>